<dbReference type="InterPro" id="IPR003333">
    <property type="entry name" value="CMAS"/>
</dbReference>
<sequence>MMAKEDSRQAVTLEKANFAAETRGLPAKARMVLSAAMRLPKGALTIALPDGRRLRVGGHAPGPDAEVILKNWRLPGRALALGTIGVAESYIDGDWDSPDVTTFLELFVVNQETGEEVAGGANWLLMAIQRVRHWLNENTRRGSKRNIAAHYDLGNSFYRAWLDPSMTYSSALYSTGANDLESAQAAKYRALARDAGITETSHVLEIGCGWGGFAEFAAREIGCRVTGLTISREQHDFARARIQNAGLGDKVEIKLQDYRDETGRYDNIASIEMFEAVGEKYWPVFFSKVKTCLKPGGTAALQIITINENAYELYRNRPDFIQRYIFPGGMLPTPEILKKLGADEGLSYLRERVFPQDYARTLAEWRKRFWASWEKILPMGFDDRFRKLWEFYLHYCEAGFRAEFIDVRQVVYRA</sequence>
<dbReference type="Gene3D" id="3.40.50.150">
    <property type="entry name" value="Vaccinia Virus protein VP39"/>
    <property type="match status" value="1"/>
</dbReference>
<dbReference type="Pfam" id="PF02353">
    <property type="entry name" value="CMAS"/>
    <property type="match status" value="1"/>
</dbReference>
<dbReference type="OrthoDB" id="9782855at2"/>
<keyword evidence="8" id="KW-1185">Reference proteome</keyword>
<accession>A0A5B8L509</accession>
<comment type="similarity">
    <text evidence="1">Belongs to the CFA/CMAS family.</text>
</comment>
<dbReference type="InterPro" id="IPR050723">
    <property type="entry name" value="CFA/CMAS"/>
</dbReference>
<dbReference type="SUPFAM" id="SSF53335">
    <property type="entry name" value="S-adenosyl-L-methionine-dependent methyltransferases"/>
    <property type="match status" value="1"/>
</dbReference>
<evidence type="ECO:0000313" key="8">
    <source>
        <dbReference type="Proteomes" id="UP000321389"/>
    </source>
</evidence>
<evidence type="ECO:0000256" key="6">
    <source>
        <dbReference type="PIRSR" id="PIRSR003085-1"/>
    </source>
</evidence>
<evidence type="ECO:0000313" key="7">
    <source>
        <dbReference type="EMBL" id="QDZ02813.1"/>
    </source>
</evidence>
<evidence type="ECO:0000256" key="4">
    <source>
        <dbReference type="ARBA" id="ARBA00022691"/>
    </source>
</evidence>
<feature type="active site" evidence="6">
    <location>
        <position position="396"/>
    </location>
</feature>
<reference evidence="7" key="1">
    <citation type="submission" date="2020-04" db="EMBL/GenBank/DDBJ databases">
        <title>Nitratireductor sp. nov. isolated from mangrove soil.</title>
        <authorList>
            <person name="Ye Y."/>
        </authorList>
    </citation>
    <scope>NUCLEOTIDE SEQUENCE</scope>
    <source>
        <strain evidence="7">SY7</strain>
    </source>
</reference>
<gene>
    <name evidence="7" type="ORF">FQ775_21930</name>
</gene>
<name>A0A5B8L509_9HYPH</name>
<organism evidence="7 8">
    <name type="scientific">Nitratireductor mangrovi</name>
    <dbReference type="NCBI Taxonomy" id="2599600"/>
    <lineage>
        <taxon>Bacteria</taxon>
        <taxon>Pseudomonadati</taxon>
        <taxon>Pseudomonadota</taxon>
        <taxon>Alphaproteobacteria</taxon>
        <taxon>Hyphomicrobiales</taxon>
        <taxon>Phyllobacteriaceae</taxon>
        <taxon>Nitratireductor</taxon>
    </lineage>
</organism>
<dbReference type="GO" id="GO:0032259">
    <property type="term" value="P:methylation"/>
    <property type="evidence" value="ECO:0007669"/>
    <property type="project" value="UniProtKB-KW"/>
</dbReference>
<dbReference type="AlphaFoldDB" id="A0A5B8L509"/>
<dbReference type="EMBL" id="CP042301">
    <property type="protein sequence ID" value="QDZ02813.1"/>
    <property type="molecule type" value="Genomic_DNA"/>
</dbReference>
<dbReference type="PANTHER" id="PTHR43667:SF2">
    <property type="entry name" value="FATTY ACID C-METHYL TRANSFERASE"/>
    <property type="match status" value="1"/>
</dbReference>
<dbReference type="KEGG" id="niy:FQ775_21930"/>
<dbReference type="Proteomes" id="UP000321389">
    <property type="component" value="Chromosome"/>
</dbReference>
<keyword evidence="2 7" id="KW-0489">Methyltransferase</keyword>
<dbReference type="CDD" id="cd02440">
    <property type="entry name" value="AdoMet_MTases"/>
    <property type="match status" value="1"/>
</dbReference>
<dbReference type="PANTHER" id="PTHR43667">
    <property type="entry name" value="CYCLOPROPANE-FATTY-ACYL-PHOSPHOLIPID SYNTHASE"/>
    <property type="match status" value="1"/>
</dbReference>
<keyword evidence="4" id="KW-0949">S-adenosyl-L-methionine</keyword>
<evidence type="ECO:0000256" key="5">
    <source>
        <dbReference type="ARBA" id="ARBA00023098"/>
    </source>
</evidence>
<evidence type="ECO:0000256" key="3">
    <source>
        <dbReference type="ARBA" id="ARBA00022679"/>
    </source>
</evidence>
<keyword evidence="3" id="KW-0808">Transferase</keyword>
<protein>
    <submittedName>
        <fullName evidence="7">Class I SAM-dependent methyltransferase</fullName>
    </submittedName>
</protein>
<evidence type="ECO:0000256" key="1">
    <source>
        <dbReference type="ARBA" id="ARBA00010815"/>
    </source>
</evidence>
<dbReference type="PIRSF" id="PIRSF003085">
    <property type="entry name" value="CMAS"/>
    <property type="match status" value="1"/>
</dbReference>
<evidence type="ECO:0000256" key="2">
    <source>
        <dbReference type="ARBA" id="ARBA00022603"/>
    </source>
</evidence>
<dbReference type="GO" id="GO:0008610">
    <property type="term" value="P:lipid biosynthetic process"/>
    <property type="evidence" value="ECO:0007669"/>
    <property type="project" value="InterPro"/>
</dbReference>
<dbReference type="GO" id="GO:0008168">
    <property type="term" value="F:methyltransferase activity"/>
    <property type="evidence" value="ECO:0007669"/>
    <property type="project" value="UniProtKB-KW"/>
</dbReference>
<proteinExistence type="inferred from homology"/>
<dbReference type="InterPro" id="IPR029063">
    <property type="entry name" value="SAM-dependent_MTases_sf"/>
</dbReference>
<keyword evidence="5" id="KW-0443">Lipid metabolism</keyword>